<sequence>MKLKNFKPRPMREEADALQQFMEERRRINHSRTIPTEGA</sequence>
<evidence type="ECO:0000313" key="1">
    <source>
        <dbReference type="EMBL" id="SUX24497.1"/>
    </source>
</evidence>
<gene>
    <name evidence="1" type="ORF">NCTC13294_01903</name>
</gene>
<protein>
    <submittedName>
        <fullName evidence="1">Uncharacterized protein</fullName>
    </submittedName>
</protein>
<dbReference type="EMBL" id="UFUW01000001">
    <property type="protein sequence ID" value="SUX24497.1"/>
    <property type="molecule type" value="Genomic_DNA"/>
</dbReference>
<evidence type="ECO:0000313" key="2">
    <source>
        <dbReference type="Proteomes" id="UP000254572"/>
    </source>
</evidence>
<name>A0A381ECK8_9GAMM</name>
<keyword evidence="2" id="KW-1185">Reference proteome</keyword>
<dbReference type="Proteomes" id="UP000254572">
    <property type="component" value="Unassembled WGS sequence"/>
</dbReference>
<proteinExistence type="predicted"/>
<accession>A0A381ECK8</accession>
<dbReference type="AlphaFoldDB" id="A0A381ECK8"/>
<organism evidence="1 2">
    <name type="scientific">Cardiobacterium valvarum</name>
    <dbReference type="NCBI Taxonomy" id="194702"/>
    <lineage>
        <taxon>Bacteria</taxon>
        <taxon>Pseudomonadati</taxon>
        <taxon>Pseudomonadota</taxon>
        <taxon>Gammaproteobacteria</taxon>
        <taxon>Cardiobacteriales</taxon>
        <taxon>Cardiobacteriaceae</taxon>
        <taxon>Cardiobacterium</taxon>
    </lineage>
</organism>
<reference evidence="1 2" key="1">
    <citation type="submission" date="2018-06" db="EMBL/GenBank/DDBJ databases">
        <authorList>
            <consortium name="Pathogen Informatics"/>
            <person name="Doyle S."/>
        </authorList>
    </citation>
    <scope>NUCLEOTIDE SEQUENCE [LARGE SCALE GENOMIC DNA]</scope>
    <source>
        <strain evidence="1 2">NCTC13294</strain>
    </source>
</reference>